<reference evidence="2 3" key="1">
    <citation type="submission" date="2009-02" db="EMBL/GenBank/DDBJ databases">
        <title>Genome sequence of Bacillus cereus 03BB102.</title>
        <authorList>
            <person name="Dodson R.J."/>
            <person name="Jackson P."/>
            <person name="Munk A.C."/>
            <person name="Brettin T."/>
            <person name="Bruce D."/>
            <person name="Detter C."/>
            <person name="Tapia R."/>
            <person name="Han C."/>
            <person name="Sutton G."/>
            <person name="Sims D."/>
        </authorList>
    </citation>
    <scope>NUCLEOTIDE SEQUENCE [LARGE SCALE GENOMIC DNA]</scope>
    <source>
        <strain evidence="2 3">03BB102</strain>
    </source>
</reference>
<dbReference type="PANTHER" id="PTHR36434:SF1">
    <property type="entry name" value="MEMBRANE PROTEASE YUGP-RELATED"/>
    <property type="match status" value="1"/>
</dbReference>
<organism evidence="2 3">
    <name type="scientific">Bacillus cereus (strain 03BB102)</name>
    <dbReference type="NCBI Taxonomy" id="572264"/>
    <lineage>
        <taxon>Bacteria</taxon>
        <taxon>Bacillati</taxon>
        <taxon>Bacillota</taxon>
        <taxon>Bacilli</taxon>
        <taxon>Bacillales</taxon>
        <taxon>Bacillaceae</taxon>
        <taxon>Bacillus</taxon>
        <taxon>Bacillus cereus group</taxon>
    </lineage>
</organism>
<feature type="transmembrane region" description="Helical" evidence="1">
    <location>
        <begin position="187"/>
        <end position="208"/>
    </location>
</feature>
<keyword evidence="1" id="KW-0472">Membrane</keyword>
<evidence type="ECO:0000256" key="1">
    <source>
        <dbReference type="SAM" id="Phobius"/>
    </source>
</evidence>
<proteinExistence type="predicted"/>
<gene>
    <name evidence="2" type="ordered locus">BCA_1587</name>
</gene>
<name>A0A158RI47_BACC3</name>
<feature type="transmembrane region" description="Helical" evidence="1">
    <location>
        <begin position="160"/>
        <end position="181"/>
    </location>
</feature>
<dbReference type="InterPro" id="IPR007395">
    <property type="entry name" value="Zn_peptidase_2"/>
</dbReference>
<dbReference type="KEGG" id="bcx:BCA_1587"/>
<dbReference type="EMBL" id="CP001407">
    <property type="protein sequence ID" value="ACO26619.1"/>
    <property type="molecule type" value="Genomic_DNA"/>
</dbReference>
<dbReference type="Pfam" id="PF04298">
    <property type="entry name" value="Zn_peptidase_2"/>
    <property type="match status" value="1"/>
</dbReference>
<dbReference type="Proteomes" id="UP000002210">
    <property type="component" value="Chromosome"/>
</dbReference>
<dbReference type="PANTHER" id="PTHR36434">
    <property type="entry name" value="MEMBRANE PROTEASE YUGP-RELATED"/>
    <property type="match status" value="1"/>
</dbReference>
<feature type="transmembrane region" description="Helical" evidence="1">
    <location>
        <begin position="237"/>
        <end position="261"/>
    </location>
</feature>
<keyword evidence="1" id="KW-1133">Transmembrane helix</keyword>
<dbReference type="AlphaFoldDB" id="A0A158RI47"/>
<feature type="transmembrane region" description="Helical" evidence="1">
    <location>
        <begin position="45"/>
        <end position="62"/>
    </location>
</feature>
<accession>A0A158RI47</accession>
<keyword evidence="1" id="KW-0812">Transmembrane</keyword>
<protein>
    <submittedName>
        <fullName evidence="2">Putative neutral zinc metallopeptidase</fullName>
    </submittedName>
</protein>
<evidence type="ECO:0000313" key="2">
    <source>
        <dbReference type="EMBL" id="ACO26619.1"/>
    </source>
</evidence>
<evidence type="ECO:0000313" key="3">
    <source>
        <dbReference type="Proteomes" id="UP000002210"/>
    </source>
</evidence>
<sequence length="271" mass="30070">MSILRIDNVINKDTDCKFYSLTMVAEENRIRSTILKTSMEVQRFMMFYLIYFAIILIIPLYAQSKVRSAYSKYSQVYSTSGMTGAEVARKILDENGLYNVAVEETPGHLSDHYDPTAKTVRLSTDNYYGHSVAGTAVAAHEVGHAIQDAKDYNFMRIRHSLVPVANFGSNISWIFIMIGAFASMANLLLLGIILMAAGVVFQLVTLPVEFDASKRAMQQIEALGIVSTDEYGQARKVLNAAALTYVAAAAVAVFELLRLVLMYTGMQRSDD</sequence>